<reference evidence="2 3" key="1">
    <citation type="submission" date="2016-10" db="EMBL/GenBank/DDBJ databases">
        <authorList>
            <person name="de Groot N.N."/>
        </authorList>
    </citation>
    <scope>NUCLEOTIDE SEQUENCE [LARGE SCALE GENOMIC DNA]</scope>
    <source>
        <strain evidence="2 3">DSM 43941</strain>
    </source>
</reference>
<dbReference type="Pfam" id="PF13424">
    <property type="entry name" value="TPR_12"/>
    <property type="match status" value="1"/>
</dbReference>
<dbReference type="PANTHER" id="PTHR10098">
    <property type="entry name" value="RAPSYN-RELATED"/>
    <property type="match status" value="1"/>
</dbReference>
<dbReference type="STRING" id="113562.SAMN04489716_2243"/>
<evidence type="ECO:0000259" key="1">
    <source>
        <dbReference type="Pfam" id="PF12770"/>
    </source>
</evidence>
<dbReference type="AlphaFoldDB" id="A0A1H1WUW5"/>
<dbReference type="Proteomes" id="UP000198688">
    <property type="component" value="Chromosome I"/>
</dbReference>
<feature type="domain" description="CHAT" evidence="1">
    <location>
        <begin position="620"/>
        <end position="851"/>
    </location>
</feature>
<dbReference type="EMBL" id="LT629758">
    <property type="protein sequence ID" value="SDT00914.1"/>
    <property type="molecule type" value="Genomic_DNA"/>
</dbReference>
<evidence type="ECO:0000313" key="3">
    <source>
        <dbReference type="Proteomes" id="UP000198688"/>
    </source>
</evidence>
<evidence type="ECO:0000313" key="2">
    <source>
        <dbReference type="EMBL" id="SDT00914.1"/>
    </source>
</evidence>
<keyword evidence="3" id="KW-1185">Reference proteome</keyword>
<organism evidence="2 3">
    <name type="scientific">Actinoplanes derwentensis</name>
    <dbReference type="NCBI Taxonomy" id="113562"/>
    <lineage>
        <taxon>Bacteria</taxon>
        <taxon>Bacillati</taxon>
        <taxon>Actinomycetota</taxon>
        <taxon>Actinomycetes</taxon>
        <taxon>Micromonosporales</taxon>
        <taxon>Micromonosporaceae</taxon>
        <taxon>Actinoplanes</taxon>
    </lineage>
</organism>
<name>A0A1H1WUW5_9ACTN</name>
<dbReference type="PANTHER" id="PTHR10098:SF108">
    <property type="entry name" value="TETRATRICOPEPTIDE REPEAT PROTEIN 28"/>
    <property type="match status" value="1"/>
</dbReference>
<dbReference type="OrthoDB" id="9761935at2"/>
<dbReference type="SUPFAM" id="SSF48452">
    <property type="entry name" value="TPR-like"/>
    <property type="match status" value="1"/>
</dbReference>
<sequence>MATVQERADAAMRLVQTDPRLARAEALRVRTAARRAGDAGAESAAERVLGLAGRESNNVASAARHLRRAVALADAAGLPVAAARARMTLALVRADQGDIAEAMSLGEAAAPYLEGLEAARLGHQLALVAQRRGLFREALRGYGSALAVFRREGDLHWEARVRNNRGVLHAYRGHPGPAETDLRRAEELYAALGQDLAVADVRWNRGFAAGRDGRVVTALTHLAAAEDHYVQHHLSPAMIMMDRCDVLLSAGLYEEARDVATAAVRELTRRRMTADLAEARLLLAAAALACGDLTAARHAARLAERAFTRQGRPGWATVAGYTRLRTDWTAGRPRPALLRAAVAGAAALRDAGWAAPAADAALIAARCALAAGRPGEATELLRHTARARRPGYPAALRVSAWHAMALLRIAGGDRRGAEAALRAGLRALDEHRLTLGATELRVRAAEHGFDLVMTALRLAVSAGSARSLLIWAERGRAAAQQLRPAGPPQDPGLAEEFAELRAVAAVREQALAEGRDARRHQLRQAHLERSIRDRVRRTHPATPVARAGALRTRTLTEHLAGRALIELITVDDTLHAVVLAGGRLTRRELGPVGAVNTEIRALRFALHRMSLRDRTGPSGADRLDRMLLAPLRPLIGNAGLVIVASGRLHGVPWRMLPTCADRTVSVAPSAVAWLRAASAAPSGEGTVLVAGPGLPGAADEIKTLGVRYGTAHALAGDQARVPAVLHAMDGAARTHIAAHGTFRADNPQFSTLGLADGPLTVYDLETLNHPPDLVVLSACDSGLSTVHRGDEIMGFAAALLALGTRSVIATVAPVRDGAARDVMVRLHDRLRAGSSPSVALAEAQWASRGDPAASAFICHGAG</sequence>
<dbReference type="Gene3D" id="1.25.40.10">
    <property type="entry name" value="Tetratricopeptide repeat domain"/>
    <property type="match status" value="1"/>
</dbReference>
<protein>
    <submittedName>
        <fullName evidence="2">CHAT domain-containing protein</fullName>
    </submittedName>
</protein>
<dbReference type="InterPro" id="IPR011990">
    <property type="entry name" value="TPR-like_helical_dom_sf"/>
</dbReference>
<accession>A0A1H1WUW5</accession>
<proteinExistence type="predicted"/>
<dbReference type="Pfam" id="PF12770">
    <property type="entry name" value="CHAT"/>
    <property type="match status" value="1"/>
</dbReference>
<dbReference type="InterPro" id="IPR024983">
    <property type="entry name" value="CHAT_dom"/>
</dbReference>
<gene>
    <name evidence="2" type="ORF">SAMN04489716_2243</name>
</gene>
<dbReference type="RefSeq" id="WP_092544019.1">
    <property type="nucleotide sequence ID" value="NZ_BOMJ01000039.1"/>
</dbReference>